<gene>
    <name evidence="2" type="ordered locus">Sfla_1236</name>
</gene>
<dbReference type="Proteomes" id="UP000002066">
    <property type="component" value="Chromosome"/>
</dbReference>
<keyword evidence="1" id="KW-1133">Transmembrane helix</keyword>
<keyword evidence="1" id="KW-0812">Transmembrane</keyword>
<feature type="transmembrane region" description="Helical" evidence="1">
    <location>
        <begin position="477"/>
        <end position="497"/>
    </location>
</feature>
<dbReference type="AlphaFoldDB" id="A0A8D3WDD4"/>
<reference evidence="2 3" key="1">
    <citation type="submission" date="2011-01" db="EMBL/GenBank/DDBJ databases">
        <title>Complete sequence of chromosome of Streptomyces flavogriseus ATCC 33331.</title>
        <authorList>
            <consortium name="US DOE Joint Genome Institute"/>
            <person name="Lucas S."/>
            <person name="Copeland A."/>
            <person name="Lapidus A."/>
            <person name="Cheng J.-F."/>
            <person name="Goodwin L."/>
            <person name="Pitluck S."/>
            <person name="Davenport K."/>
            <person name="Detter J.C."/>
            <person name="Han C."/>
            <person name="Tapia R."/>
            <person name="Land M."/>
            <person name="Hauser L."/>
            <person name="Kyrpides N."/>
            <person name="Ivanova N."/>
            <person name="Ovchinnikova G."/>
            <person name="Pagani I."/>
            <person name="Brumm P."/>
            <person name="Mead D."/>
            <person name="Woyke T."/>
        </authorList>
    </citation>
    <scope>NUCLEOTIDE SEQUENCE [LARGE SCALE GENOMIC DNA]</scope>
    <source>
        <strain evidence="3">ATCC 33331 / IAF-45CD</strain>
    </source>
</reference>
<evidence type="ECO:0000313" key="2">
    <source>
        <dbReference type="EMBL" id="ADW02686.1"/>
    </source>
</evidence>
<keyword evidence="1" id="KW-0472">Membrane</keyword>
<evidence type="ECO:0000313" key="3">
    <source>
        <dbReference type="Proteomes" id="UP000002066"/>
    </source>
</evidence>
<sequence>MAAPGVIVLRMLSWIRKRIPARITGRLAPVAAALTVACTPVTAPAPAPSAAEVALSLDDVPSTFVVYNADEGAKATSRDFEVPVHLDPPESGPALDLKVMVDASGLEGIARVADDGNCQGSGWVYTCEYGSPQNDGESYAPFQLLGLDGVKPGDSGTVTYTASADNAPPVTGTTRMVIGGPTLGSPEEELEVSGVVPGRDTPLTPKFANRTRFSADRGVALRVEAAGGLTLEPRHGNCSYDAATPTSAWCLFPAGAAPRTAYRTRAPLTYVARDEQLTGTITYSWSSTPEKPAGHPVRGTGAPLTLTATADEEFGSPSGAVRVNTTVQADYRPVTGTVRGRVGDNVEVRLGVRDLGPGRLLNDEPKGRFEVVPPEGTTVTSVPYAFEDLNRRWGCEQPKRPGGAFVCDLDSEAFSWARQDDGTTVIAFRVRVDRQVTGAHGTIRTYGAYDRTPGNDTAAIPLEASPAPPHRSGLHPVTWAAVAVGAVAAVVLVTGYLRRRRRAG</sequence>
<organism evidence="2 3">
    <name type="scientific">Streptomyces pratensis (strain ATCC 33331 / IAF-45CD)</name>
    <dbReference type="NCBI Taxonomy" id="591167"/>
    <lineage>
        <taxon>Bacteria</taxon>
        <taxon>Bacillati</taxon>
        <taxon>Actinomycetota</taxon>
        <taxon>Actinomycetes</taxon>
        <taxon>Kitasatosporales</taxon>
        <taxon>Streptomycetaceae</taxon>
        <taxon>Streptomyces</taxon>
    </lineage>
</organism>
<dbReference type="OrthoDB" id="4282035at2"/>
<accession>A0A8D3WDD4</accession>
<protein>
    <submittedName>
        <fullName evidence="2">Uncharacterized protein</fullName>
    </submittedName>
</protein>
<proteinExistence type="predicted"/>
<dbReference type="EMBL" id="CP002475">
    <property type="protein sequence ID" value="ADW02686.1"/>
    <property type="molecule type" value="Genomic_DNA"/>
</dbReference>
<name>A0A8D3WDD4_STRFA</name>
<dbReference type="KEGG" id="sfa:Sfla_1236"/>
<evidence type="ECO:0000256" key="1">
    <source>
        <dbReference type="SAM" id="Phobius"/>
    </source>
</evidence>